<dbReference type="Pfam" id="PF05241">
    <property type="entry name" value="EBP"/>
    <property type="match status" value="1"/>
</dbReference>
<dbReference type="PANTHER" id="PTHR14207:SF1">
    <property type="entry name" value="EMOPAMIL-BINDING PROTEIN-LIKE"/>
    <property type="match status" value="1"/>
</dbReference>
<dbReference type="Proteomes" id="UP000022910">
    <property type="component" value="Unassembled WGS sequence"/>
</dbReference>
<dbReference type="STRING" id="1432141.A0A015IWS6"/>
<dbReference type="OrthoDB" id="58557at2759"/>
<evidence type="ECO:0000256" key="1">
    <source>
        <dbReference type="ARBA" id="ARBA00004141"/>
    </source>
</evidence>
<dbReference type="InterPro" id="IPR007905">
    <property type="entry name" value="EBP"/>
</dbReference>
<comment type="caution">
    <text evidence="9">The sequence shown here is derived from an EMBL/GenBank/DDBJ whole genome shotgun (WGS) entry which is preliminary data.</text>
</comment>
<keyword evidence="10" id="KW-1185">Reference proteome</keyword>
<dbReference type="GO" id="GO:0047750">
    <property type="term" value="F:cholestenol delta-isomerase activity"/>
    <property type="evidence" value="ECO:0007669"/>
    <property type="project" value="InterPro"/>
</dbReference>
<feature type="transmembrane region" description="Helical" evidence="7">
    <location>
        <begin position="47"/>
        <end position="72"/>
    </location>
</feature>
<dbReference type="GO" id="GO:0016020">
    <property type="term" value="C:membrane"/>
    <property type="evidence" value="ECO:0007669"/>
    <property type="project" value="UniProtKB-SubCell"/>
</dbReference>
<accession>A0A015IWS6</accession>
<comment type="similarity">
    <text evidence="2">Belongs to the EBP family.</text>
</comment>
<evidence type="ECO:0000256" key="4">
    <source>
        <dbReference type="ARBA" id="ARBA00022989"/>
    </source>
</evidence>
<evidence type="ECO:0000256" key="5">
    <source>
        <dbReference type="ARBA" id="ARBA00023136"/>
    </source>
</evidence>
<feature type="domain" description="EXPERA" evidence="8">
    <location>
        <begin position="44"/>
        <end position="189"/>
    </location>
</feature>
<dbReference type="AlphaFoldDB" id="A0A015IWS6"/>
<organism evidence="9 10">
    <name type="scientific">Rhizophagus irregularis (strain DAOM 197198w)</name>
    <name type="common">Glomus intraradices</name>
    <dbReference type="NCBI Taxonomy" id="1432141"/>
    <lineage>
        <taxon>Eukaryota</taxon>
        <taxon>Fungi</taxon>
        <taxon>Fungi incertae sedis</taxon>
        <taxon>Mucoromycota</taxon>
        <taxon>Glomeromycotina</taxon>
        <taxon>Glomeromycetes</taxon>
        <taxon>Glomerales</taxon>
        <taxon>Glomeraceae</taxon>
        <taxon>Rhizophagus</taxon>
    </lineage>
</organism>
<dbReference type="EMBL" id="JEMT01026607">
    <property type="protein sequence ID" value="EXX58775.1"/>
    <property type="molecule type" value="Genomic_DNA"/>
</dbReference>
<evidence type="ECO:0000313" key="9">
    <source>
        <dbReference type="EMBL" id="EXX58775.1"/>
    </source>
</evidence>
<feature type="transmembrane region" description="Helical" evidence="7">
    <location>
        <begin position="12"/>
        <end position="35"/>
    </location>
</feature>
<feature type="transmembrane region" description="Helical" evidence="7">
    <location>
        <begin position="168"/>
        <end position="190"/>
    </location>
</feature>
<keyword evidence="3 6" id="KW-0812">Transmembrane</keyword>
<gene>
    <name evidence="9" type="ORF">RirG_194850</name>
</gene>
<dbReference type="OMA" id="MEEAAHP"/>
<dbReference type="HOGENOM" id="CLU_072128_1_0_1"/>
<evidence type="ECO:0000259" key="8">
    <source>
        <dbReference type="PROSITE" id="PS51751"/>
    </source>
</evidence>
<keyword evidence="5 6" id="KW-0472">Membrane</keyword>
<dbReference type="GO" id="GO:0016125">
    <property type="term" value="P:sterol metabolic process"/>
    <property type="evidence" value="ECO:0007669"/>
    <property type="project" value="InterPro"/>
</dbReference>
<feature type="transmembrane region" description="Helical" evidence="7">
    <location>
        <begin position="134"/>
        <end position="156"/>
    </location>
</feature>
<protein>
    <recommendedName>
        <fullName evidence="8">EXPERA domain-containing protein</fullName>
    </recommendedName>
</protein>
<reference evidence="9 10" key="1">
    <citation type="submission" date="2014-02" db="EMBL/GenBank/DDBJ databases">
        <title>Single nucleus genome sequencing reveals high similarity among nuclei of an endomycorrhizal fungus.</title>
        <authorList>
            <person name="Lin K."/>
            <person name="Geurts R."/>
            <person name="Zhang Z."/>
            <person name="Limpens E."/>
            <person name="Saunders D.G."/>
            <person name="Mu D."/>
            <person name="Pang E."/>
            <person name="Cao H."/>
            <person name="Cha H."/>
            <person name="Lin T."/>
            <person name="Zhou Q."/>
            <person name="Shang Y."/>
            <person name="Li Y."/>
            <person name="Ivanov S."/>
            <person name="Sharma T."/>
            <person name="Velzen R.V."/>
            <person name="Ruijter N.D."/>
            <person name="Aanen D.K."/>
            <person name="Win J."/>
            <person name="Kamoun S."/>
            <person name="Bisseling T."/>
            <person name="Huang S."/>
        </authorList>
    </citation>
    <scope>NUCLEOTIDE SEQUENCE [LARGE SCALE GENOMIC DNA]</scope>
    <source>
        <strain evidence="10">DAOM197198w</strain>
    </source>
</reference>
<dbReference type="InterPro" id="IPR033118">
    <property type="entry name" value="EXPERA"/>
</dbReference>
<dbReference type="SMR" id="A0A015IWS6"/>
<dbReference type="GO" id="GO:0005783">
    <property type="term" value="C:endoplasmic reticulum"/>
    <property type="evidence" value="ECO:0007669"/>
    <property type="project" value="TreeGrafter"/>
</dbReference>
<evidence type="ECO:0000256" key="6">
    <source>
        <dbReference type="PROSITE-ProRule" id="PRU01087"/>
    </source>
</evidence>
<evidence type="ECO:0000313" key="10">
    <source>
        <dbReference type="Proteomes" id="UP000022910"/>
    </source>
</evidence>
<keyword evidence="4 6" id="KW-1133">Transmembrane helix</keyword>
<evidence type="ECO:0000256" key="3">
    <source>
        <dbReference type="ARBA" id="ARBA00022692"/>
    </source>
</evidence>
<dbReference type="PANTHER" id="PTHR14207">
    <property type="entry name" value="STEROL ISOMERASE"/>
    <property type="match status" value="1"/>
</dbReference>
<sequence length="214" mass="25319">MSSLFTEELQRIINSFIIVIILFTISYIITSIIFPSTEKKITKFERFVFIWLIWDALIHLILEGSFVILSLISTVEESKGILAELWQEYGKADSRWLHSDPTILSVEIPTFIFCGPLSLYIIYLIIINHSTRHYWQMILCTCEIYGCWITFCPEWITGNKGLDTENLMYFWIYLLFFNGIWVIVPMILMYQSWKVVTENDRLVKEFKLKGQKID</sequence>
<evidence type="ECO:0000256" key="7">
    <source>
        <dbReference type="SAM" id="Phobius"/>
    </source>
</evidence>
<dbReference type="PROSITE" id="PS51751">
    <property type="entry name" value="EXPERA"/>
    <property type="match status" value="1"/>
</dbReference>
<evidence type="ECO:0000256" key="2">
    <source>
        <dbReference type="ARBA" id="ARBA00008337"/>
    </source>
</evidence>
<proteinExistence type="inferred from homology"/>
<comment type="subcellular location">
    <subcellularLocation>
        <location evidence="1">Membrane</location>
        <topology evidence="1">Multi-pass membrane protein</topology>
    </subcellularLocation>
</comment>
<feature type="transmembrane region" description="Helical" evidence="7">
    <location>
        <begin position="108"/>
        <end position="127"/>
    </location>
</feature>
<name>A0A015IWS6_RHIIW</name>